<keyword evidence="6" id="KW-0808">Transferase</keyword>
<gene>
    <name evidence="16" type="ORF">PhCBS80983_g00260</name>
</gene>
<dbReference type="InterPro" id="IPR017441">
    <property type="entry name" value="Protein_kinase_ATP_BS"/>
</dbReference>
<evidence type="ECO:0000256" key="13">
    <source>
        <dbReference type="SAM" id="MobiDB-lite"/>
    </source>
</evidence>
<feature type="compositionally biased region" description="Low complexity" evidence="13">
    <location>
        <begin position="427"/>
        <end position="440"/>
    </location>
</feature>
<keyword evidence="5" id="KW-0723">Serine/threonine-protein kinase</keyword>
<dbReference type="PROSITE" id="PS00107">
    <property type="entry name" value="PROTEIN_KINASE_ATP"/>
    <property type="match status" value="1"/>
</dbReference>
<feature type="compositionally biased region" description="Polar residues" evidence="13">
    <location>
        <begin position="33"/>
        <end position="44"/>
    </location>
</feature>
<dbReference type="Pfam" id="PF00069">
    <property type="entry name" value="Pkinase"/>
    <property type="match status" value="1"/>
</dbReference>
<keyword evidence="4" id="KW-0963">Cytoplasm</keyword>
<feature type="domain" description="Protein kinase" evidence="14">
    <location>
        <begin position="486"/>
        <end position="737"/>
    </location>
</feature>
<dbReference type="PANTHER" id="PTHR45832:SF22">
    <property type="entry name" value="SERINE_THREONINE-PROTEIN KINASE SAMKA-RELATED"/>
    <property type="match status" value="1"/>
</dbReference>
<feature type="compositionally biased region" description="Polar residues" evidence="13">
    <location>
        <begin position="63"/>
        <end position="75"/>
    </location>
</feature>
<dbReference type="GO" id="GO:0106310">
    <property type="term" value="F:protein serine kinase activity"/>
    <property type="evidence" value="ECO:0007669"/>
    <property type="project" value="RHEA"/>
</dbReference>
<protein>
    <recommendedName>
        <fullName evidence="3">non-specific serine/threonine protein kinase</fullName>
        <ecNumber evidence="3">2.7.11.1</ecNumber>
    </recommendedName>
</protein>
<dbReference type="InterPro" id="IPR000719">
    <property type="entry name" value="Prot_kinase_dom"/>
</dbReference>
<dbReference type="InterPro" id="IPR036936">
    <property type="entry name" value="CRIB_dom_sf"/>
</dbReference>
<dbReference type="PROSITE" id="PS50108">
    <property type="entry name" value="CRIB"/>
    <property type="match status" value="1"/>
</dbReference>
<dbReference type="InterPro" id="IPR000095">
    <property type="entry name" value="CRIB_dom"/>
</dbReference>
<dbReference type="FunFam" id="3.30.200.20:FF:000385">
    <property type="entry name" value="Non-specific serine/threonine protein kinase"/>
    <property type="match status" value="1"/>
</dbReference>
<evidence type="ECO:0000256" key="10">
    <source>
        <dbReference type="ARBA" id="ARBA00047899"/>
    </source>
</evidence>
<dbReference type="GO" id="GO:0005524">
    <property type="term" value="F:ATP binding"/>
    <property type="evidence" value="ECO:0007669"/>
    <property type="project" value="UniProtKB-UniRule"/>
</dbReference>
<comment type="caution">
    <text evidence="16">The sequence shown here is derived from an EMBL/GenBank/DDBJ whole genome shotgun (WGS) entry which is preliminary data.</text>
</comment>
<dbReference type="Gene3D" id="3.30.200.20">
    <property type="entry name" value="Phosphorylase Kinase, domain 1"/>
    <property type="match status" value="1"/>
</dbReference>
<evidence type="ECO:0000256" key="12">
    <source>
        <dbReference type="PROSITE-ProRule" id="PRU10141"/>
    </source>
</evidence>
<dbReference type="SUPFAM" id="SSF56112">
    <property type="entry name" value="Protein kinase-like (PK-like)"/>
    <property type="match status" value="1"/>
</dbReference>
<keyword evidence="7 12" id="KW-0547">Nucleotide-binding</keyword>
<evidence type="ECO:0000256" key="4">
    <source>
        <dbReference type="ARBA" id="ARBA00022490"/>
    </source>
</evidence>
<dbReference type="SMART" id="SM00220">
    <property type="entry name" value="S_TKc"/>
    <property type="match status" value="1"/>
</dbReference>
<comment type="subcellular location">
    <subcellularLocation>
        <location evidence="1">Cytoplasm</location>
    </subcellularLocation>
</comment>
<dbReference type="PANTHER" id="PTHR45832">
    <property type="entry name" value="SERINE/THREONINE-PROTEIN KINASE SAMKA-RELATED-RELATED"/>
    <property type="match status" value="1"/>
</dbReference>
<evidence type="ECO:0000256" key="7">
    <source>
        <dbReference type="ARBA" id="ARBA00022741"/>
    </source>
</evidence>
<organism evidence="16 17">
    <name type="scientific">Powellomyces hirtus</name>
    <dbReference type="NCBI Taxonomy" id="109895"/>
    <lineage>
        <taxon>Eukaryota</taxon>
        <taxon>Fungi</taxon>
        <taxon>Fungi incertae sedis</taxon>
        <taxon>Chytridiomycota</taxon>
        <taxon>Chytridiomycota incertae sedis</taxon>
        <taxon>Chytridiomycetes</taxon>
        <taxon>Spizellomycetales</taxon>
        <taxon>Powellomycetaceae</taxon>
        <taxon>Powellomyces</taxon>
    </lineage>
</organism>
<keyword evidence="17" id="KW-1185">Reference proteome</keyword>
<dbReference type="FunFam" id="1.10.510.10:FF:000011">
    <property type="entry name" value="Non-specific serine/threonine protein kinase"/>
    <property type="match status" value="1"/>
</dbReference>
<evidence type="ECO:0000259" key="15">
    <source>
        <dbReference type="PROSITE" id="PS50108"/>
    </source>
</evidence>
<sequence>MSSRQNSVLPPRPDPAKSSGAITSSESGLPATTVRSSVLPSSGSAAFRPTVPPRPSVAKSEIAKSQSLTSMQARSQADVYSPPQSTSPSAPSSPQQQRVRKAPIKKPPLTQSPSNVSSIHPSSGTVRGPKFPTPMNQSSNEALPVALTPLSGTSLEYTLIPTATAQSLATTALSAPTAQEKDTPKGSGMKGLLNNFVTSVQGMFTNDTRMEISSPYNPVHLTHVGYNQDTGEFTGLPKEWQTLLQEAGISKSEQQAHPQAVIDIIGFYSETSGAMQMDDNVWAKFNNPYAQQVNPGLQKPPKGTGQSRTSPNSSPKLSAGPKLAKEDTKRRPTIPARPSHTLSIYSTDIRPVVPEKPPLGSSVPPPKPARGNVDSVVDKAADVKPERGTVAQRMQQFENGATPLAARTTSPKPVKKVPPKPQNDVLAAAAGAKPAASASGVPQKTEDADDLPKVNVRPPRQRAATTDDIIDRLKAICNQADPTKLYRNLVKIGQGASGGVFTAYQVSTNKSVAIKQMNLEQQPKKDLIINEILVMKDARHKNIVNYMDSFLWKGDLWVVMEYMEGGSLTDCVTANYMTEGQIAAVCKETLEGLMHLHSKGVIHRDIKSDNILLGLDGQIKLTDFGFCAQLNEDQTKRTTMVGTPYWMAPEVVTRKEYGPKVDIWSLGIMAIEMVEGEPPYLNENPLRALYLIATNGTPSLQDPEKLSPTFRDFLKVTLEVDAEKRPTSVELLKHPFLKNADPLRNLVPLIKAAREQAKKHKS</sequence>
<dbReference type="PROSITE" id="PS50011">
    <property type="entry name" value="PROTEIN_KINASE_DOM"/>
    <property type="match status" value="1"/>
</dbReference>
<accession>A0A507EH79</accession>
<evidence type="ECO:0000313" key="16">
    <source>
        <dbReference type="EMBL" id="TPX62636.1"/>
    </source>
</evidence>
<dbReference type="Gene3D" id="1.10.510.10">
    <property type="entry name" value="Transferase(Phosphotransferase) domain 1"/>
    <property type="match status" value="1"/>
</dbReference>
<feature type="region of interest" description="Disordered" evidence="13">
    <location>
        <begin position="291"/>
        <end position="373"/>
    </location>
</feature>
<comment type="catalytic activity">
    <reaction evidence="10">
        <text>L-threonyl-[protein] + ATP = O-phospho-L-threonyl-[protein] + ADP + H(+)</text>
        <dbReference type="Rhea" id="RHEA:46608"/>
        <dbReference type="Rhea" id="RHEA-COMP:11060"/>
        <dbReference type="Rhea" id="RHEA-COMP:11605"/>
        <dbReference type="ChEBI" id="CHEBI:15378"/>
        <dbReference type="ChEBI" id="CHEBI:30013"/>
        <dbReference type="ChEBI" id="CHEBI:30616"/>
        <dbReference type="ChEBI" id="CHEBI:61977"/>
        <dbReference type="ChEBI" id="CHEBI:456216"/>
        <dbReference type="EC" id="2.7.11.1"/>
    </reaction>
</comment>
<dbReference type="EC" id="2.7.11.1" evidence="3"/>
<dbReference type="GO" id="GO:0004674">
    <property type="term" value="F:protein serine/threonine kinase activity"/>
    <property type="evidence" value="ECO:0007669"/>
    <property type="project" value="UniProtKB-KW"/>
</dbReference>
<evidence type="ECO:0000259" key="14">
    <source>
        <dbReference type="PROSITE" id="PS50011"/>
    </source>
</evidence>
<evidence type="ECO:0000256" key="2">
    <source>
        <dbReference type="ARBA" id="ARBA00008874"/>
    </source>
</evidence>
<dbReference type="InterPro" id="IPR033923">
    <property type="entry name" value="PAK_BD"/>
</dbReference>
<reference evidence="16 17" key="1">
    <citation type="journal article" date="2019" name="Sci. Rep.">
        <title>Comparative genomics of chytrid fungi reveal insights into the obligate biotrophic and pathogenic lifestyle of Synchytrium endobioticum.</title>
        <authorList>
            <person name="van de Vossenberg B.T.L.H."/>
            <person name="Warris S."/>
            <person name="Nguyen H.D.T."/>
            <person name="van Gent-Pelzer M.P.E."/>
            <person name="Joly D.L."/>
            <person name="van de Geest H.C."/>
            <person name="Bonants P.J.M."/>
            <person name="Smith D.S."/>
            <person name="Levesque C.A."/>
            <person name="van der Lee T.A.J."/>
        </authorList>
    </citation>
    <scope>NUCLEOTIDE SEQUENCE [LARGE SCALE GENOMIC DNA]</scope>
    <source>
        <strain evidence="16 17">CBS 809.83</strain>
    </source>
</reference>
<dbReference type="CDD" id="cd01093">
    <property type="entry name" value="CRIB_PAK_like"/>
    <property type="match status" value="1"/>
</dbReference>
<dbReference type="PROSITE" id="PS00108">
    <property type="entry name" value="PROTEIN_KINASE_ST"/>
    <property type="match status" value="1"/>
</dbReference>
<dbReference type="InterPro" id="IPR011009">
    <property type="entry name" value="Kinase-like_dom_sf"/>
</dbReference>
<evidence type="ECO:0000256" key="9">
    <source>
        <dbReference type="ARBA" id="ARBA00022840"/>
    </source>
</evidence>
<evidence type="ECO:0000256" key="3">
    <source>
        <dbReference type="ARBA" id="ARBA00012513"/>
    </source>
</evidence>
<dbReference type="SMART" id="SM00285">
    <property type="entry name" value="PBD"/>
    <property type="match status" value="1"/>
</dbReference>
<dbReference type="CDD" id="cd06614">
    <property type="entry name" value="STKc_PAK"/>
    <property type="match status" value="1"/>
</dbReference>
<dbReference type="AlphaFoldDB" id="A0A507EH79"/>
<evidence type="ECO:0000256" key="8">
    <source>
        <dbReference type="ARBA" id="ARBA00022777"/>
    </source>
</evidence>
<dbReference type="Gene3D" id="3.90.810.10">
    <property type="entry name" value="CRIB domain"/>
    <property type="match status" value="1"/>
</dbReference>
<dbReference type="InterPro" id="IPR051931">
    <property type="entry name" value="PAK3-like"/>
</dbReference>
<dbReference type="GO" id="GO:0030447">
    <property type="term" value="P:filamentous growth"/>
    <property type="evidence" value="ECO:0007669"/>
    <property type="project" value="UniProtKB-ARBA"/>
</dbReference>
<dbReference type="STRING" id="109895.A0A507EH79"/>
<comment type="similarity">
    <text evidence="2">Belongs to the protein kinase superfamily. STE Ser/Thr protein kinase family. STE20 subfamily.</text>
</comment>
<feature type="compositionally biased region" description="Polar residues" evidence="13">
    <location>
        <begin position="304"/>
        <end position="316"/>
    </location>
</feature>
<feature type="region of interest" description="Disordered" evidence="13">
    <location>
        <begin position="1"/>
        <end position="139"/>
    </location>
</feature>
<evidence type="ECO:0000313" key="17">
    <source>
        <dbReference type="Proteomes" id="UP000318582"/>
    </source>
</evidence>
<evidence type="ECO:0000256" key="5">
    <source>
        <dbReference type="ARBA" id="ARBA00022527"/>
    </source>
</evidence>
<feature type="region of interest" description="Disordered" evidence="13">
    <location>
        <begin position="397"/>
        <end position="465"/>
    </location>
</feature>
<keyword evidence="8" id="KW-0418">Kinase</keyword>
<evidence type="ECO:0000256" key="11">
    <source>
        <dbReference type="ARBA" id="ARBA00048679"/>
    </source>
</evidence>
<feature type="compositionally biased region" description="Low complexity" evidence="13">
    <location>
        <begin position="81"/>
        <end position="97"/>
    </location>
</feature>
<dbReference type="Pfam" id="PF00786">
    <property type="entry name" value="PBD"/>
    <property type="match status" value="1"/>
</dbReference>
<feature type="domain" description="CRIB" evidence="15">
    <location>
        <begin position="212"/>
        <end position="225"/>
    </location>
</feature>
<name>A0A507EH79_9FUNG</name>
<feature type="compositionally biased region" description="Low complexity" evidence="13">
    <location>
        <begin position="112"/>
        <end position="123"/>
    </location>
</feature>
<keyword evidence="9 12" id="KW-0067">ATP-binding</keyword>
<evidence type="ECO:0000256" key="1">
    <source>
        <dbReference type="ARBA" id="ARBA00004496"/>
    </source>
</evidence>
<dbReference type="InterPro" id="IPR008271">
    <property type="entry name" value="Ser/Thr_kinase_AS"/>
</dbReference>
<comment type="catalytic activity">
    <reaction evidence="11">
        <text>L-seryl-[protein] + ATP = O-phospho-L-seryl-[protein] + ADP + H(+)</text>
        <dbReference type="Rhea" id="RHEA:17989"/>
        <dbReference type="Rhea" id="RHEA-COMP:9863"/>
        <dbReference type="Rhea" id="RHEA-COMP:11604"/>
        <dbReference type="ChEBI" id="CHEBI:15378"/>
        <dbReference type="ChEBI" id="CHEBI:29999"/>
        <dbReference type="ChEBI" id="CHEBI:30616"/>
        <dbReference type="ChEBI" id="CHEBI:83421"/>
        <dbReference type="ChEBI" id="CHEBI:456216"/>
        <dbReference type="EC" id="2.7.11.1"/>
    </reaction>
</comment>
<dbReference type="Proteomes" id="UP000318582">
    <property type="component" value="Unassembled WGS sequence"/>
</dbReference>
<evidence type="ECO:0000256" key="6">
    <source>
        <dbReference type="ARBA" id="ARBA00022679"/>
    </source>
</evidence>
<proteinExistence type="inferred from homology"/>
<dbReference type="EMBL" id="QEAQ01000002">
    <property type="protein sequence ID" value="TPX62636.1"/>
    <property type="molecule type" value="Genomic_DNA"/>
</dbReference>
<dbReference type="GO" id="GO:0005737">
    <property type="term" value="C:cytoplasm"/>
    <property type="evidence" value="ECO:0007669"/>
    <property type="project" value="UniProtKB-SubCell"/>
</dbReference>
<feature type="binding site" evidence="12">
    <location>
        <position position="515"/>
    </location>
    <ligand>
        <name>ATP</name>
        <dbReference type="ChEBI" id="CHEBI:30616"/>
    </ligand>
</feature>